<evidence type="ECO:0000313" key="12">
    <source>
        <dbReference type="EMBL" id="KAG6745154.1"/>
    </source>
</evidence>
<dbReference type="EMBL" id="JAAWWB010000031">
    <property type="protein sequence ID" value="KAG6745154.1"/>
    <property type="molecule type" value="Genomic_DNA"/>
</dbReference>
<feature type="region of interest" description="Disordered" evidence="10">
    <location>
        <begin position="69"/>
        <end position="122"/>
    </location>
</feature>
<evidence type="ECO:0000256" key="7">
    <source>
        <dbReference type="ARBA" id="ARBA00061953"/>
    </source>
</evidence>
<evidence type="ECO:0000256" key="3">
    <source>
        <dbReference type="ARBA" id="ARBA00022448"/>
    </source>
</evidence>
<comment type="function">
    <text evidence="6">Component of the ESCRT-I complex (endosomal sorting complex required for transport I), a regulator of vesicular trafficking process. Required for the sorting of endocytic ubiquitinated cargos into multivesicular bodies (MVBs).</text>
</comment>
<dbReference type="GO" id="GO:0043162">
    <property type="term" value="P:ubiquitin-dependent protein catabolic process via the multivesicular body sorting pathway"/>
    <property type="evidence" value="ECO:0007669"/>
    <property type="project" value="TreeGrafter"/>
</dbReference>
<evidence type="ECO:0000313" key="13">
    <source>
        <dbReference type="Proteomes" id="UP000886885"/>
    </source>
</evidence>
<evidence type="ECO:0000259" key="11">
    <source>
        <dbReference type="PROSITE" id="PS51314"/>
    </source>
</evidence>
<evidence type="ECO:0000256" key="1">
    <source>
        <dbReference type="ARBA" id="ARBA00004177"/>
    </source>
</evidence>
<dbReference type="PROSITE" id="PS51314">
    <property type="entry name" value="VPS37_C"/>
    <property type="match status" value="1"/>
</dbReference>
<dbReference type="PANTHER" id="PTHR13678">
    <property type="entry name" value="VACUOLAR PROTEIN SORTING-ASSOCIATED PROTEIN 37"/>
    <property type="match status" value="1"/>
</dbReference>
<accession>A0A8X7Y6R9</accession>
<keyword evidence="5 8" id="KW-0653">Protein transport</keyword>
<evidence type="ECO:0000256" key="6">
    <source>
        <dbReference type="ARBA" id="ARBA00055844"/>
    </source>
</evidence>
<proteinExistence type="inferred from homology"/>
<feature type="domain" description="VPS37 C-terminal" evidence="11">
    <location>
        <begin position="264"/>
        <end position="345"/>
    </location>
</feature>
<keyword evidence="4" id="KW-0967">Endosome</keyword>
<organism evidence="12 13">
    <name type="scientific">Populus tomentosa</name>
    <name type="common">Chinese white poplar</name>
    <dbReference type="NCBI Taxonomy" id="118781"/>
    <lineage>
        <taxon>Eukaryota</taxon>
        <taxon>Viridiplantae</taxon>
        <taxon>Streptophyta</taxon>
        <taxon>Embryophyta</taxon>
        <taxon>Tracheophyta</taxon>
        <taxon>Spermatophyta</taxon>
        <taxon>Magnoliopsida</taxon>
        <taxon>eudicotyledons</taxon>
        <taxon>Gunneridae</taxon>
        <taxon>Pentapetalae</taxon>
        <taxon>rosids</taxon>
        <taxon>fabids</taxon>
        <taxon>Malpighiales</taxon>
        <taxon>Salicaceae</taxon>
        <taxon>Saliceae</taxon>
        <taxon>Populus</taxon>
    </lineage>
</organism>
<keyword evidence="13" id="KW-1185">Reference proteome</keyword>
<comment type="similarity">
    <text evidence="2">Belongs to the VPS37 family.</text>
</comment>
<dbReference type="GO" id="GO:0006612">
    <property type="term" value="P:protein targeting to membrane"/>
    <property type="evidence" value="ECO:0007669"/>
    <property type="project" value="TreeGrafter"/>
</dbReference>
<dbReference type="Pfam" id="PF07200">
    <property type="entry name" value="Mod_r"/>
    <property type="match status" value="1"/>
</dbReference>
<dbReference type="GO" id="GO:0000813">
    <property type="term" value="C:ESCRT I complex"/>
    <property type="evidence" value="ECO:0007669"/>
    <property type="project" value="TreeGrafter"/>
</dbReference>
<dbReference type="OrthoDB" id="10260857at2759"/>
<protein>
    <recommendedName>
        <fullName evidence="11">VPS37 C-terminal domain-containing protein</fullName>
    </recommendedName>
</protein>
<comment type="caution">
    <text evidence="12">The sequence shown here is derived from an EMBL/GenBank/DDBJ whole genome shotgun (WGS) entry which is preliminary data.</text>
</comment>
<feature type="coiled-coil region" evidence="9">
    <location>
        <begin position="253"/>
        <end position="307"/>
    </location>
</feature>
<comment type="subunit">
    <text evidence="7">Component of the endosomal sorting required for transport complex I (ESCRT-I), composed of ELC, VPS28 and VPS37. Interacts with ELC.</text>
</comment>
<evidence type="ECO:0000256" key="10">
    <source>
        <dbReference type="SAM" id="MobiDB-lite"/>
    </source>
</evidence>
<keyword evidence="9" id="KW-0175">Coiled coil</keyword>
<evidence type="ECO:0000256" key="5">
    <source>
        <dbReference type="ARBA" id="ARBA00022927"/>
    </source>
</evidence>
<evidence type="ECO:0000256" key="2">
    <source>
        <dbReference type="ARBA" id="ARBA00007617"/>
    </source>
</evidence>
<dbReference type="AlphaFoldDB" id="A0A8X7Y6R9"/>
<name>A0A8X7Y6R9_POPTO</name>
<dbReference type="InterPro" id="IPR009851">
    <property type="entry name" value="Mod_r"/>
</dbReference>
<evidence type="ECO:0000256" key="8">
    <source>
        <dbReference type="PROSITE-ProRule" id="PRU00646"/>
    </source>
</evidence>
<keyword evidence="3 8" id="KW-0813">Transport</keyword>
<dbReference type="PANTHER" id="PTHR13678:SF2">
    <property type="entry name" value="VACUOLAR PROTEIN SORTING-ASSOCIATED PROTEIN 37A"/>
    <property type="match status" value="1"/>
</dbReference>
<dbReference type="Proteomes" id="UP000886885">
    <property type="component" value="Chromosome 16A"/>
</dbReference>
<dbReference type="FunFam" id="1.10.287.660:FF:000005">
    <property type="entry name" value="Vacuolar protein-sorting-associated protein 37 homolog 1"/>
    <property type="match status" value="1"/>
</dbReference>
<feature type="compositionally biased region" description="Low complexity" evidence="10">
    <location>
        <begin position="86"/>
        <end position="110"/>
    </location>
</feature>
<evidence type="ECO:0000256" key="4">
    <source>
        <dbReference type="ARBA" id="ARBA00022753"/>
    </source>
</evidence>
<reference evidence="12" key="1">
    <citation type="journal article" date="2020" name="bioRxiv">
        <title>Hybrid origin of Populus tomentosa Carr. identified through genome sequencing and phylogenomic analysis.</title>
        <authorList>
            <person name="An X."/>
            <person name="Gao K."/>
            <person name="Chen Z."/>
            <person name="Li J."/>
            <person name="Yang X."/>
            <person name="Yang X."/>
            <person name="Zhou J."/>
            <person name="Guo T."/>
            <person name="Zhao T."/>
            <person name="Huang S."/>
            <person name="Miao D."/>
            <person name="Khan W.U."/>
            <person name="Rao P."/>
            <person name="Ye M."/>
            <person name="Lei B."/>
            <person name="Liao W."/>
            <person name="Wang J."/>
            <person name="Ji L."/>
            <person name="Li Y."/>
            <person name="Guo B."/>
            <person name="Mustafa N.S."/>
            <person name="Li S."/>
            <person name="Yun Q."/>
            <person name="Keller S.R."/>
            <person name="Mao J."/>
            <person name="Zhang R."/>
            <person name="Strauss S.H."/>
        </authorList>
    </citation>
    <scope>NUCLEOTIDE SEQUENCE</scope>
    <source>
        <strain evidence="12">GM15</strain>
        <tissue evidence="12">Leaf</tissue>
    </source>
</reference>
<evidence type="ECO:0000256" key="9">
    <source>
        <dbReference type="SAM" id="Coils"/>
    </source>
</evidence>
<gene>
    <name evidence="12" type="ORF">POTOM_051798</name>
</gene>
<sequence length="345" mass="39782">MPRHLGISPIFVDLMIAVRIGLNVPSRRRNDLLIHHERMLKCERVMCWGFDSIRFDYVVVVVIPGSQEQQEQARPQDVNPAQSWYPPSVVTSPSSSRPATPTSSSSSSHSFQRPTERPLSPSPAEAAAIITLLKDKSIDELRKLLSDKDAYHQFLLSLDQVKIQNNLGEVDENFKQFPLFGYFNKEINGVLQEEGEIKTFLPLLTFWKVRIFVCDCFCCFHQIRDELCKETLQLARENLEKEPRIMELRNQCRIIRTTELAAAQEKLNELEKQKEELLRSCSPASILQRLQEAMNKTEEESEAFHRQFLDKEIDLGAFVQKYKKLRTTYHKRALIHLAARASPTG</sequence>
<dbReference type="GO" id="GO:0006623">
    <property type="term" value="P:protein targeting to vacuole"/>
    <property type="evidence" value="ECO:0007669"/>
    <property type="project" value="TreeGrafter"/>
</dbReference>
<comment type="subcellular location">
    <subcellularLocation>
        <location evidence="1">Endosome</location>
    </subcellularLocation>
</comment>